<feature type="signal peptide" evidence="2">
    <location>
        <begin position="1"/>
        <end position="31"/>
    </location>
</feature>
<gene>
    <name evidence="3" type="ORF">g.16481</name>
</gene>
<accession>A0A6G1SQY1</accession>
<keyword evidence="1" id="KW-1133">Transmembrane helix</keyword>
<keyword evidence="2" id="KW-0732">Signal</keyword>
<proteinExistence type="predicted"/>
<name>A0A6G1SQY1_9ACAR</name>
<feature type="transmembrane region" description="Helical" evidence="1">
    <location>
        <begin position="1190"/>
        <end position="1216"/>
    </location>
</feature>
<evidence type="ECO:0000256" key="2">
    <source>
        <dbReference type="SAM" id="SignalP"/>
    </source>
</evidence>
<dbReference type="AlphaFoldDB" id="A0A6G1SQY1"/>
<dbReference type="EMBL" id="GGYP01007621">
    <property type="protein sequence ID" value="MDE52392.1"/>
    <property type="molecule type" value="Transcribed_RNA"/>
</dbReference>
<evidence type="ECO:0000256" key="1">
    <source>
        <dbReference type="SAM" id="Phobius"/>
    </source>
</evidence>
<sequence length="1243" mass="141699">MMIFGKRAPMRAPSVLLVLVFAIFTFGLHNGEDSQARADETPPFPSMFANLNEPSTNRQPLARLVTESISESGSVTTQEEYIDLNDGKYAYVMSDTQEVIYVSGGYVSRPTALTLKYKPYTCISFGDDEKVLNGVDGLYELYATNFIRHFRVFGVAGLWLLAYRSDKIYTKSSTNYGVKEFEKVYHTWEYKHALGPVIMMTFNDAFVLEKIEIKNSINAIVKTINVLSIDYDLTNYEDILEVPVGFDCAKHLAAKNGNNNNDASDDNEAPTSARDEFWTDYIWRESRVKLEVTGTKISSYQAGEARTTDTLYVELAHSIMEHPIKEARSDLLMTKIKSKQQETKTIMNHLYGVKYHIDSRTGTCGMSHLDYKTLKANEQDLEDETRDDLVLKFDNGLELPFHKSTIKSLFAGQGTYNLIKTTQRTSQDRTRAIEYRIYEQAAAVWPFPATSAKPGEKLMAHIMATIVSIRDIPTGQNSRPKVESLTIWLLPAEQTKILETYHLSVIDEEAPLELWPDVASLFDVSEECYLNEPTKRSGLDYAWTELFYPLPSRVLETLLDSEFELKETIYRNMVAAGLVSSFSLPRLEVMFGDEGLYVRMLMLDLPPFELLFDSEKESKLYPDADSDSILFVLPDERHCARMCQLHDCLTMTYCKNKNECLVSHRPTRLDYQEQAESDEKYELLAKASDCITFSANRPRLMRKLRQQRLANVLSTLQNQEYDNLDLPKMPDELSTPWDANTMSETEFNRILGEYVASVASYLEQGNKRVPALTLSLLVREHVLMVLPTQFTIENNPLEEFRLSYKAGKGGPKDDDADLELHDLRQIVEFFHAGLPAFRLDLNKVFVNYQQQQQQQSEPEPEPEKHIERLRSLHGLTYDQCALACLDSKCGVFSYCEEQNDCVISKLTTIQQAVDAELLTIDKGCLVSQRDYVQHFQKYDNVQVPQDLDVGDQLESVITVNDCASSCVTETKFNCYSFEVCSNSETKEKFCHKHDHRRAGQLYFTSDPNGNGSNSTTSSKPFSCDHYERSYLAEFTYIEMHQINPARLHRLKSSEYFGKTAFDCADICLNELSDCSAFQFCFRPNADKDQIQAGGNFGQSCTMIQSKPDGEYWQAGSEYVVDDEEPEFVNMTQDDLKLDRNFLDKSDSCHVFSLKPNTIQAHLRSLAMGQTMTSHERDQLKHEEAARGVEFSWLGLIMLMLSLIVVSAGAGFALCWARERNDLVRYHMDQVQATLSKPFSRFTG</sequence>
<feature type="chain" id="PRO_5026205807" evidence="2">
    <location>
        <begin position="32"/>
        <end position="1243"/>
    </location>
</feature>
<evidence type="ECO:0000313" key="3">
    <source>
        <dbReference type="EMBL" id="MDE52392.1"/>
    </source>
</evidence>
<reference evidence="3" key="1">
    <citation type="submission" date="2018-10" db="EMBL/GenBank/DDBJ databases">
        <title>Transcriptome assembly of Aceria tosichella (Wheat curl mite) Type 2.</title>
        <authorList>
            <person name="Scully E.D."/>
            <person name="Geib S.M."/>
            <person name="Palmer N.A."/>
            <person name="Gupta A.K."/>
            <person name="Sarath G."/>
            <person name="Tatineni S."/>
        </authorList>
    </citation>
    <scope>NUCLEOTIDE SEQUENCE</scope>
    <source>
        <strain evidence="3">LincolnNE</strain>
    </source>
</reference>
<protein>
    <submittedName>
        <fullName evidence="3">Uncharacterized protein</fullName>
    </submittedName>
</protein>
<keyword evidence="1" id="KW-0812">Transmembrane</keyword>
<keyword evidence="1" id="KW-0472">Membrane</keyword>
<organism evidence="3">
    <name type="scientific">Aceria tosichella</name>
    <name type="common">wheat curl mite</name>
    <dbReference type="NCBI Taxonomy" id="561515"/>
    <lineage>
        <taxon>Eukaryota</taxon>
        <taxon>Metazoa</taxon>
        <taxon>Ecdysozoa</taxon>
        <taxon>Arthropoda</taxon>
        <taxon>Chelicerata</taxon>
        <taxon>Arachnida</taxon>
        <taxon>Acari</taxon>
        <taxon>Acariformes</taxon>
        <taxon>Trombidiformes</taxon>
        <taxon>Prostigmata</taxon>
        <taxon>Eupodina</taxon>
        <taxon>Eriophyoidea</taxon>
        <taxon>Eriophyidae</taxon>
        <taxon>Eriophyinae</taxon>
        <taxon>Aceriini</taxon>
        <taxon>Aceria</taxon>
    </lineage>
</organism>